<name>H6SJY5_PARPM</name>
<evidence type="ECO:0000313" key="3">
    <source>
        <dbReference type="Proteomes" id="UP000033220"/>
    </source>
</evidence>
<dbReference type="eggNOG" id="ENOG5033AH3">
    <property type="taxonomic scope" value="Bacteria"/>
</dbReference>
<dbReference type="AlphaFoldDB" id="H6SJY5"/>
<evidence type="ECO:0000313" key="2">
    <source>
        <dbReference type="EMBL" id="CCG08300.1"/>
    </source>
</evidence>
<dbReference type="STRING" id="1150469.RSPPHO_01674"/>
<feature type="transmembrane region" description="Helical" evidence="1">
    <location>
        <begin position="56"/>
        <end position="78"/>
    </location>
</feature>
<reference evidence="2 3" key="1">
    <citation type="submission" date="2012-02" db="EMBL/GenBank/DDBJ databases">
        <title>Shotgun genome sequence of Phaeospirillum photometricum DSM 122.</title>
        <authorList>
            <person name="Duquesne K."/>
            <person name="Sturgis J."/>
        </authorList>
    </citation>
    <scope>NUCLEOTIDE SEQUENCE [LARGE SCALE GENOMIC DNA]</scope>
    <source>
        <strain evidence="3">DSM122</strain>
    </source>
</reference>
<keyword evidence="1" id="KW-0812">Transmembrane</keyword>
<sequence>MPFLPLLTRLTGLDQPLKRPVNKSRIGYKGMNGSGGPFIHPVPFSGAGTTMLLGRVLGWILLALAALMASGEAVLALGGAGLEGLSTREIWTLLAGRTPSGTTAGVVLSLLDWPAWVVIGGLGFGFTVLFRPRPVQRRARRRRSPYL</sequence>
<feature type="transmembrane region" description="Helical" evidence="1">
    <location>
        <begin position="113"/>
        <end position="132"/>
    </location>
</feature>
<evidence type="ECO:0000256" key="1">
    <source>
        <dbReference type="SAM" id="Phobius"/>
    </source>
</evidence>
<proteinExistence type="predicted"/>
<organism evidence="2 3">
    <name type="scientific">Pararhodospirillum photometricum DSM 122</name>
    <dbReference type="NCBI Taxonomy" id="1150469"/>
    <lineage>
        <taxon>Bacteria</taxon>
        <taxon>Pseudomonadati</taxon>
        <taxon>Pseudomonadota</taxon>
        <taxon>Alphaproteobacteria</taxon>
        <taxon>Rhodospirillales</taxon>
        <taxon>Rhodospirillaceae</taxon>
        <taxon>Pararhodospirillum</taxon>
    </lineage>
</organism>
<keyword evidence="1" id="KW-1133">Transmembrane helix</keyword>
<dbReference type="Proteomes" id="UP000033220">
    <property type="component" value="Chromosome DSM 122"/>
</dbReference>
<keyword evidence="1" id="KW-0472">Membrane</keyword>
<keyword evidence="3" id="KW-1185">Reference proteome</keyword>
<dbReference type="HOGENOM" id="CLU_1766580_0_0_5"/>
<protein>
    <submittedName>
        <fullName evidence="2">Uncharacterized protein</fullName>
    </submittedName>
</protein>
<dbReference type="PATRIC" id="fig|1150469.3.peg.1887"/>
<dbReference type="EMBL" id="HE663493">
    <property type="protein sequence ID" value="CCG08300.1"/>
    <property type="molecule type" value="Genomic_DNA"/>
</dbReference>
<accession>H6SJY5</accession>
<gene>
    <name evidence="2" type="ORF">RSPPHO_01674</name>
</gene>
<dbReference type="KEGG" id="rpm:RSPPHO_01674"/>